<organism evidence="2 3">
    <name type="scientific">Patulibacter medicamentivorans</name>
    <dbReference type="NCBI Taxonomy" id="1097667"/>
    <lineage>
        <taxon>Bacteria</taxon>
        <taxon>Bacillati</taxon>
        <taxon>Actinomycetota</taxon>
        <taxon>Thermoleophilia</taxon>
        <taxon>Solirubrobacterales</taxon>
        <taxon>Patulibacteraceae</taxon>
        <taxon>Patulibacter</taxon>
    </lineage>
</organism>
<keyword evidence="3" id="KW-1185">Reference proteome</keyword>
<evidence type="ECO:0000313" key="3">
    <source>
        <dbReference type="Proteomes" id="UP000005143"/>
    </source>
</evidence>
<dbReference type="EMBL" id="AGUD01000204">
    <property type="protein sequence ID" value="EHN10725.1"/>
    <property type="molecule type" value="Genomic_DNA"/>
</dbReference>
<dbReference type="InterPro" id="IPR036866">
    <property type="entry name" value="RibonucZ/Hydroxyglut_hydro"/>
</dbReference>
<accession>H0E6I4</accession>
<name>H0E6I4_9ACTN</name>
<dbReference type="OrthoDB" id="2971563at2"/>
<dbReference type="Gene3D" id="3.60.15.10">
    <property type="entry name" value="Ribonuclease Z/Hydroxyacylglutathione hydrolase-like"/>
    <property type="match status" value="1"/>
</dbReference>
<feature type="domain" description="Metallo-beta-lactamase" evidence="1">
    <location>
        <begin position="34"/>
        <end position="245"/>
    </location>
</feature>
<protein>
    <submittedName>
        <fullName evidence="2">Beta-lactamase-like protein</fullName>
    </submittedName>
</protein>
<comment type="caution">
    <text evidence="2">The sequence shown here is derived from an EMBL/GenBank/DDBJ whole genome shotgun (WGS) entry which is preliminary data.</text>
</comment>
<dbReference type="SMART" id="SM00849">
    <property type="entry name" value="Lactamase_B"/>
    <property type="match status" value="1"/>
</dbReference>
<dbReference type="InterPro" id="IPR001279">
    <property type="entry name" value="Metallo-B-lactamas"/>
</dbReference>
<dbReference type="SUPFAM" id="SSF56281">
    <property type="entry name" value="Metallo-hydrolase/oxidoreductase"/>
    <property type="match status" value="1"/>
</dbReference>
<dbReference type="PANTHER" id="PTHR42951:SF21">
    <property type="entry name" value="METALLO-HYDROLASE YQJP-RELATED"/>
    <property type="match status" value="1"/>
</dbReference>
<dbReference type="InterPro" id="IPR050855">
    <property type="entry name" value="NDM-1-like"/>
</dbReference>
<dbReference type="Proteomes" id="UP000005143">
    <property type="component" value="Unassembled WGS sequence"/>
</dbReference>
<proteinExistence type="predicted"/>
<dbReference type="AlphaFoldDB" id="H0E6I4"/>
<evidence type="ECO:0000313" key="2">
    <source>
        <dbReference type="EMBL" id="EHN10725.1"/>
    </source>
</evidence>
<reference evidence="2 3" key="1">
    <citation type="journal article" date="2013" name="Biodegradation">
        <title>Quantitative proteomic analysis of ibuprofen-degrading Patulibacter sp. strain I11.</title>
        <authorList>
            <person name="Almeida B."/>
            <person name="Kjeldal H."/>
            <person name="Lolas I."/>
            <person name="Knudsen A.D."/>
            <person name="Carvalho G."/>
            <person name="Nielsen K.L."/>
            <person name="Barreto Crespo M.T."/>
            <person name="Stensballe A."/>
            <person name="Nielsen J.L."/>
        </authorList>
    </citation>
    <scope>NUCLEOTIDE SEQUENCE [LARGE SCALE GENOMIC DNA]</scope>
    <source>
        <strain evidence="2 3">I11</strain>
    </source>
</reference>
<dbReference type="PANTHER" id="PTHR42951">
    <property type="entry name" value="METALLO-BETA-LACTAMASE DOMAIN-CONTAINING"/>
    <property type="match status" value="1"/>
</dbReference>
<evidence type="ECO:0000259" key="1">
    <source>
        <dbReference type="SMART" id="SM00849"/>
    </source>
</evidence>
<gene>
    <name evidence="2" type="ORF">PAI11_24340</name>
</gene>
<dbReference type="Pfam" id="PF00753">
    <property type="entry name" value="Lactamase_B"/>
    <property type="match status" value="1"/>
</dbReference>
<sequence>MSSGRAAKELGRGERVIPGVWRLRLPLPWPGVPHCNAWAVAAGDGVVLFDTGMHQPGSMAHLERAMDMVHLRPELVRQVVITHAHVDHCGQTTPIVLRSGADVWCHPDHGHLTKWLADPDSYWERRVEVALQSGVPEEPVRALSAARRSDDLGIAGALKVDHELRDGVVVTTDLGAFTTIETPGHAPSHVCLFNAERRMLISGDHLLGRISLYFDYGYRPDPIGDFLGSLEKIEQLDARLVLSGHGRTFTDVEGHIRANRELVAERLRLTEEALADGEPQTAFEIAPHAFGEAITPQNGTWLLTEMLCLLDHLVALGRVEKVERSPDRFRRVAG</sequence>
<dbReference type="RefSeq" id="WP_007575385.1">
    <property type="nucleotide sequence ID" value="NZ_AGUD01000204.1"/>
</dbReference>